<sequence length="112" mass="12576">MAGILSYLNIFFYEFQDKVKKPNSAAIRLKNFPRCENEFAAHPGEYPVLPVEPEKKSAGQPAKGRVKRFYEAESRTGSCGLEGFEAYLLLRLAVEPHPPPRRCLRPSAIPLG</sequence>
<protein>
    <submittedName>
        <fullName evidence="1">Uncharacterized protein</fullName>
    </submittedName>
</protein>
<dbReference type="Proteomes" id="UP000179129">
    <property type="component" value="Unassembled WGS sequence"/>
</dbReference>
<dbReference type="AlphaFoldDB" id="A0A1F5Z0U0"/>
<name>A0A1F5Z0U0_9BACT</name>
<gene>
    <name evidence="1" type="ORF">A3F83_12580</name>
</gene>
<comment type="caution">
    <text evidence="1">The sequence shown here is derived from an EMBL/GenBank/DDBJ whole genome shotgun (WGS) entry which is preliminary data.</text>
</comment>
<proteinExistence type="predicted"/>
<organism evidence="1 2">
    <name type="scientific">Candidatus Glassbacteria bacterium RIFCSPLOWO2_12_FULL_58_11</name>
    <dbReference type="NCBI Taxonomy" id="1817867"/>
    <lineage>
        <taxon>Bacteria</taxon>
        <taxon>Candidatus Glassiibacteriota</taxon>
    </lineage>
</organism>
<evidence type="ECO:0000313" key="1">
    <source>
        <dbReference type="EMBL" id="OGG06016.1"/>
    </source>
</evidence>
<evidence type="ECO:0000313" key="2">
    <source>
        <dbReference type="Proteomes" id="UP000179129"/>
    </source>
</evidence>
<accession>A0A1F5Z0U0</accession>
<reference evidence="1 2" key="1">
    <citation type="journal article" date="2016" name="Nat. Commun.">
        <title>Thousands of microbial genomes shed light on interconnected biogeochemical processes in an aquifer system.</title>
        <authorList>
            <person name="Anantharaman K."/>
            <person name="Brown C.T."/>
            <person name="Hug L.A."/>
            <person name="Sharon I."/>
            <person name="Castelle C.J."/>
            <person name="Probst A.J."/>
            <person name="Thomas B.C."/>
            <person name="Singh A."/>
            <person name="Wilkins M.J."/>
            <person name="Karaoz U."/>
            <person name="Brodie E.L."/>
            <person name="Williams K.H."/>
            <person name="Hubbard S.S."/>
            <person name="Banfield J.F."/>
        </authorList>
    </citation>
    <scope>NUCLEOTIDE SEQUENCE [LARGE SCALE GENOMIC DNA]</scope>
</reference>
<dbReference type="EMBL" id="MFIX01000033">
    <property type="protein sequence ID" value="OGG06016.1"/>
    <property type="molecule type" value="Genomic_DNA"/>
</dbReference>